<accession>A0A454D0M8</accession>
<reference evidence="1 2" key="1">
    <citation type="submission" date="2012-10" db="EMBL/GenBank/DDBJ databases">
        <title>Genome sequence of Vibrio Cholerae HENC-02.</title>
        <authorList>
            <person name="Eppinger M."/>
            <person name="Hasan N.A."/>
            <person name="Sengamalay N."/>
            <person name="Hine E."/>
            <person name="Su Q."/>
            <person name="Daugherty S.C."/>
            <person name="Young S."/>
            <person name="Sadzewicz L."/>
            <person name="Tallon L."/>
            <person name="Cebula T.A."/>
            <person name="Ravel J."/>
            <person name="Colwell R.R."/>
        </authorList>
    </citation>
    <scope>NUCLEOTIDE SEQUENCE [LARGE SCALE GENOMIC DNA]</scope>
    <source>
        <strain evidence="1 2">HENC-02</strain>
    </source>
</reference>
<gene>
    <name evidence="1" type="ORF">VCHENC02_2202B</name>
</gene>
<evidence type="ECO:0000313" key="2">
    <source>
        <dbReference type="Proteomes" id="UP000008367"/>
    </source>
</evidence>
<sequence length="10" mass="1201">DYLCGRQSLF</sequence>
<dbReference type="Proteomes" id="UP000008367">
    <property type="component" value="Unassembled WGS sequence"/>
</dbReference>
<protein>
    <submittedName>
        <fullName evidence="1">YceG-like family protein</fullName>
    </submittedName>
</protein>
<comment type="caution">
    <text evidence="1">The sequence shown here is derived from an EMBL/GenBank/DDBJ whole genome shotgun (WGS) entry which is preliminary data.</text>
</comment>
<organism evidence="1 2">
    <name type="scientific">Vibrio harveyi</name>
    <name type="common">Beneckea harveyi</name>
    <dbReference type="NCBI Taxonomy" id="669"/>
    <lineage>
        <taxon>Bacteria</taxon>
        <taxon>Pseudomonadati</taxon>
        <taxon>Pseudomonadota</taxon>
        <taxon>Gammaproteobacteria</taxon>
        <taxon>Vibrionales</taxon>
        <taxon>Vibrionaceae</taxon>
        <taxon>Vibrio</taxon>
    </lineage>
</organism>
<name>A0A454D0M8_VIBHA</name>
<proteinExistence type="predicted"/>
<dbReference type="EMBL" id="AJSR01000835">
    <property type="protein sequence ID" value="EKM32214.1"/>
    <property type="molecule type" value="Genomic_DNA"/>
</dbReference>
<feature type="non-terminal residue" evidence="1">
    <location>
        <position position="1"/>
    </location>
</feature>
<evidence type="ECO:0000313" key="1">
    <source>
        <dbReference type="EMBL" id="EKM32214.1"/>
    </source>
</evidence>